<keyword evidence="1" id="KW-0812">Transmembrane</keyword>
<keyword evidence="1" id="KW-1133">Transmembrane helix</keyword>
<evidence type="ECO:0000313" key="2">
    <source>
        <dbReference type="EMBL" id="KAF2103015.1"/>
    </source>
</evidence>
<dbReference type="PANTHER" id="PTHR35394:SF5">
    <property type="entry name" value="DUF3176 DOMAIN-CONTAINING PROTEIN"/>
    <property type="match status" value="1"/>
</dbReference>
<dbReference type="EMBL" id="ML978122">
    <property type="protein sequence ID" value="KAF2103015.1"/>
    <property type="molecule type" value="Genomic_DNA"/>
</dbReference>
<evidence type="ECO:0000313" key="3">
    <source>
        <dbReference type="Proteomes" id="UP000799772"/>
    </source>
</evidence>
<name>A0A9P4MA96_9PEZI</name>
<evidence type="ECO:0000256" key="1">
    <source>
        <dbReference type="SAM" id="Phobius"/>
    </source>
</evidence>
<feature type="non-terminal residue" evidence="2">
    <location>
        <position position="451"/>
    </location>
</feature>
<proteinExistence type="predicted"/>
<dbReference type="Proteomes" id="UP000799772">
    <property type="component" value="Unassembled WGS sequence"/>
</dbReference>
<accession>A0A9P4MA96</accession>
<sequence>GALIVLLSVAVDPFIQQVIQFQTRLVFQDNPLKNNATIAQAQRYSKGSEFTIAATSNLPFDFQAVRATADFSMQSAVLYGLTEPLDAVTQQISYHCATGNCKWNNFQSLAVCGICNDVSHQVRKGKPVTGDPLVISLEEDNTSEFEGQIVNASLPNGLFINTFETWKIGDAMSTLMTTFSTGTPNKTLTFKSKDSLFWSTTLMKIIPDKHNASAEWPNLPVQATECGLWYCVNEYTSAVVNGTVVPNSVENTTAQRSPDSWKPLSSSASGLATLEFSDSRSSVKRSDLMLGDGFNISQPAVDSISSFLQSQFIKNLSLGNLNGFVANTSTLEFGPPAVQPLFDSKSLNDTFHSVAASMTNALRNGADNARNVSGEHADYSTHYHVLWPWMALPIVLLLAGYLFLFLSHFETRKAGIPAWKSNELATLSRGHHAAKILRGANFTNEMQAKSR</sequence>
<organism evidence="2 3">
    <name type="scientific">Rhizodiscina lignyota</name>
    <dbReference type="NCBI Taxonomy" id="1504668"/>
    <lineage>
        <taxon>Eukaryota</taxon>
        <taxon>Fungi</taxon>
        <taxon>Dikarya</taxon>
        <taxon>Ascomycota</taxon>
        <taxon>Pezizomycotina</taxon>
        <taxon>Dothideomycetes</taxon>
        <taxon>Pleosporomycetidae</taxon>
        <taxon>Aulographales</taxon>
        <taxon>Rhizodiscinaceae</taxon>
        <taxon>Rhizodiscina</taxon>
    </lineage>
</organism>
<dbReference type="AlphaFoldDB" id="A0A9P4MA96"/>
<dbReference type="PANTHER" id="PTHR35394">
    <property type="entry name" value="DUF3176 DOMAIN-CONTAINING PROTEIN"/>
    <property type="match status" value="1"/>
</dbReference>
<keyword evidence="1" id="KW-0472">Membrane</keyword>
<dbReference type="OrthoDB" id="5376804at2759"/>
<feature type="non-terminal residue" evidence="2">
    <location>
        <position position="1"/>
    </location>
</feature>
<comment type="caution">
    <text evidence="2">The sequence shown here is derived from an EMBL/GenBank/DDBJ whole genome shotgun (WGS) entry which is preliminary data.</text>
</comment>
<feature type="transmembrane region" description="Helical" evidence="1">
    <location>
        <begin position="386"/>
        <end position="406"/>
    </location>
</feature>
<reference evidence="2" key="1">
    <citation type="journal article" date="2020" name="Stud. Mycol.">
        <title>101 Dothideomycetes genomes: a test case for predicting lifestyles and emergence of pathogens.</title>
        <authorList>
            <person name="Haridas S."/>
            <person name="Albert R."/>
            <person name="Binder M."/>
            <person name="Bloem J."/>
            <person name="Labutti K."/>
            <person name="Salamov A."/>
            <person name="Andreopoulos B."/>
            <person name="Baker S."/>
            <person name="Barry K."/>
            <person name="Bills G."/>
            <person name="Bluhm B."/>
            <person name="Cannon C."/>
            <person name="Castanera R."/>
            <person name="Culley D."/>
            <person name="Daum C."/>
            <person name="Ezra D."/>
            <person name="Gonzalez J."/>
            <person name="Henrissat B."/>
            <person name="Kuo A."/>
            <person name="Liang C."/>
            <person name="Lipzen A."/>
            <person name="Lutzoni F."/>
            <person name="Magnuson J."/>
            <person name="Mondo S."/>
            <person name="Nolan M."/>
            <person name="Ohm R."/>
            <person name="Pangilinan J."/>
            <person name="Park H.-J."/>
            <person name="Ramirez L."/>
            <person name="Alfaro M."/>
            <person name="Sun H."/>
            <person name="Tritt A."/>
            <person name="Yoshinaga Y."/>
            <person name="Zwiers L.-H."/>
            <person name="Turgeon B."/>
            <person name="Goodwin S."/>
            <person name="Spatafora J."/>
            <person name="Crous P."/>
            <person name="Grigoriev I."/>
        </authorList>
    </citation>
    <scope>NUCLEOTIDE SEQUENCE</scope>
    <source>
        <strain evidence="2">CBS 133067</strain>
    </source>
</reference>
<keyword evidence="3" id="KW-1185">Reference proteome</keyword>
<protein>
    <submittedName>
        <fullName evidence="2">Uncharacterized protein</fullName>
    </submittedName>
</protein>
<gene>
    <name evidence="2" type="ORF">NA57DRAFT_16228</name>
</gene>